<protein>
    <submittedName>
        <fullName evidence="1">DUF3800 domain-containing protein</fullName>
    </submittedName>
</protein>
<dbReference type="Pfam" id="PF12686">
    <property type="entry name" value="DUF3800"/>
    <property type="match status" value="1"/>
</dbReference>
<evidence type="ECO:0000313" key="2">
    <source>
        <dbReference type="Proteomes" id="UP001212821"/>
    </source>
</evidence>
<name>A0ABY7QCZ5_9ACTN</name>
<dbReference type="EMBL" id="CP115450">
    <property type="protein sequence ID" value="WBP90602.1"/>
    <property type="molecule type" value="Genomic_DNA"/>
</dbReference>
<proteinExistence type="predicted"/>
<organism evidence="1 2">
    <name type="scientific">Kitasatospora cathayae</name>
    <dbReference type="NCBI Taxonomy" id="3004092"/>
    <lineage>
        <taxon>Bacteria</taxon>
        <taxon>Bacillati</taxon>
        <taxon>Actinomycetota</taxon>
        <taxon>Actinomycetes</taxon>
        <taxon>Kitasatosporales</taxon>
        <taxon>Streptomycetaceae</taxon>
        <taxon>Kitasatospora</taxon>
    </lineage>
</organism>
<accession>A0ABY7QCZ5</accession>
<reference evidence="2" key="1">
    <citation type="submission" date="2022-12" db="EMBL/GenBank/DDBJ databases">
        <authorList>
            <person name="Mo P."/>
        </authorList>
    </citation>
    <scope>NUCLEOTIDE SEQUENCE [LARGE SCALE GENOMIC DNA]</scope>
    <source>
        <strain evidence="2">HUAS 3-15</strain>
    </source>
</reference>
<evidence type="ECO:0000313" key="1">
    <source>
        <dbReference type="EMBL" id="WBP90602.1"/>
    </source>
</evidence>
<keyword evidence="2" id="KW-1185">Reference proteome</keyword>
<gene>
    <name evidence="1" type="ORF">O1G21_35215</name>
</gene>
<dbReference type="RefSeq" id="WP_270149490.1">
    <property type="nucleotide sequence ID" value="NZ_CP115450.1"/>
</dbReference>
<dbReference type="Proteomes" id="UP001212821">
    <property type="component" value="Chromosome"/>
</dbReference>
<sequence>MREDQRRAEATRQQALLERWVAPRRTRAAGKALDAYRASGQRLTAARRAGDLSAAQESLAQQLAAQQELGELIGAREAGWLLDAADRPAELVTVFVDETTVRAQHVQRAGLGTLQAYGAVALPGELLPVFAARAAGIQAEFGIGGEELKWSPDRKRQPAQFALGARGREPVQRALLAVAAECGAWTATVVWDQERDPSPDAHREKWMLKLLYERISMGLSDRDGLGTVVFDQKHSLRGHDADWLAATRKLTDHGTEYTSASRIVNRFVMGPSDHLPGLQLADLVVGATTALVAGQKSGLALREPLLELIHRREDGDLSGAGLKLWPNSLENLYSWIQHGRPAEPKGELYELLRSFGDDSLDSLRDHRPFARDDGLTERH</sequence>
<dbReference type="InterPro" id="IPR024524">
    <property type="entry name" value="DUF3800"/>
</dbReference>